<dbReference type="GO" id="GO:0005737">
    <property type="term" value="C:cytoplasm"/>
    <property type="evidence" value="ECO:0007669"/>
    <property type="project" value="UniProtKB-SubCell"/>
</dbReference>
<feature type="region of interest" description="Disordered" evidence="7">
    <location>
        <begin position="1"/>
        <end position="29"/>
    </location>
</feature>
<dbReference type="OrthoDB" id="3980524at2759"/>
<dbReference type="Pfam" id="PF09135">
    <property type="entry name" value="Alb1"/>
    <property type="match status" value="1"/>
</dbReference>
<gene>
    <name evidence="8" type="ORF">WICPIJ_003860</name>
</gene>
<keyword evidence="6" id="KW-0539">Nucleus</keyword>
<evidence type="ECO:0000313" key="9">
    <source>
        <dbReference type="Proteomes" id="UP000774326"/>
    </source>
</evidence>
<name>A0A9P8Q8V6_WICPI</name>
<evidence type="ECO:0000256" key="7">
    <source>
        <dbReference type="SAM" id="MobiDB-lite"/>
    </source>
</evidence>
<evidence type="ECO:0000313" key="8">
    <source>
        <dbReference type="EMBL" id="KAH3685167.1"/>
    </source>
</evidence>
<reference evidence="8" key="1">
    <citation type="journal article" date="2021" name="Open Biol.">
        <title>Shared evolutionary footprints suggest mitochondrial oxidative damage underlies multiple complex I losses in fungi.</title>
        <authorList>
            <person name="Schikora-Tamarit M.A."/>
            <person name="Marcet-Houben M."/>
            <person name="Nosek J."/>
            <person name="Gabaldon T."/>
        </authorList>
    </citation>
    <scope>NUCLEOTIDE SEQUENCE</scope>
    <source>
        <strain evidence="8">CBS2887</strain>
    </source>
</reference>
<evidence type="ECO:0000256" key="2">
    <source>
        <dbReference type="ARBA" id="ARBA00004496"/>
    </source>
</evidence>
<keyword evidence="3" id="KW-0813">Transport</keyword>
<dbReference type="EMBL" id="JAEUBG010002105">
    <property type="protein sequence ID" value="KAH3685167.1"/>
    <property type="molecule type" value="Genomic_DNA"/>
</dbReference>
<dbReference type="AlphaFoldDB" id="A0A9P8Q8V6"/>
<feature type="region of interest" description="Disordered" evidence="7">
    <location>
        <begin position="126"/>
        <end position="176"/>
    </location>
</feature>
<dbReference type="PANTHER" id="PTHR28280:SF1">
    <property type="entry name" value="SHUTTLING PRE-60S FACTOR ECM1"/>
    <property type="match status" value="1"/>
</dbReference>
<evidence type="ECO:0000256" key="1">
    <source>
        <dbReference type="ARBA" id="ARBA00004123"/>
    </source>
</evidence>
<dbReference type="Proteomes" id="UP000774326">
    <property type="component" value="Unassembled WGS sequence"/>
</dbReference>
<keyword evidence="9" id="KW-1185">Reference proteome</keyword>
<dbReference type="InterPro" id="IPR022784">
    <property type="entry name" value="Ribosome_bgen_Alb1"/>
</dbReference>
<dbReference type="PANTHER" id="PTHR28280">
    <property type="entry name" value="SHUTTLING PRE-60S FACTOR ECM1"/>
    <property type="match status" value="1"/>
</dbReference>
<evidence type="ECO:0000256" key="4">
    <source>
        <dbReference type="ARBA" id="ARBA00022490"/>
    </source>
</evidence>
<protein>
    <submittedName>
        <fullName evidence="8">Uncharacterized protein</fullName>
    </submittedName>
</protein>
<organism evidence="8 9">
    <name type="scientific">Wickerhamomyces pijperi</name>
    <name type="common">Yeast</name>
    <name type="synonym">Pichia pijperi</name>
    <dbReference type="NCBI Taxonomy" id="599730"/>
    <lineage>
        <taxon>Eukaryota</taxon>
        <taxon>Fungi</taxon>
        <taxon>Dikarya</taxon>
        <taxon>Ascomycota</taxon>
        <taxon>Saccharomycotina</taxon>
        <taxon>Saccharomycetes</taxon>
        <taxon>Phaffomycetales</taxon>
        <taxon>Wickerhamomycetaceae</taxon>
        <taxon>Wickerhamomyces</taxon>
    </lineage>
</organism>
<dbReference type="GO" id="GO:0030687">
    <property type="term" value="C:preribosome, large subunit precursor"/>
    <property type="evidence" value="ECO:0007669"/>
    <property type="project" value="TreeGrafter"/>
</dbReference>
<keyword evidence="4" id="KW-0963">Cytoplasm</keyword>
<evidence type="ECO:0000256" key="3">
    <source>
        <dbReference type="ARBA" id="ARBA00022448"/>
    </source>
</evidence>
<accession>A0A9P8Q8V6</accession>
<dbReference type="GO" id="GO:0005730">
    <property type="term" value="C:nucleolus"/>
    <property type="evidence" value="ECO:0007669"/>
    <property type="project" value="TreeGrafter"/>
</dbReference>
<comment type="subcellular location">
    <subcellularLocation>
        <location evidence="2">Cytoplasm</location>
    </subcellularLocation>
    <subcellularLocation>
        <location evidence="1">Nucleus</location>
    </subcellularLocation>
</comment>
<dbReference type="InterPro" id="IPR053278">
    <property type="entry name" value="Pre-60S_factor_ECM1"/>
</dbReference>
<evidence type="ECO:0000256" key="6">
    <source>
        <dbReference type="ARBA" id="ARBA00023242"/>
    </source>
</evidence>
<feature type="compositionally biased region" description="Basic and acidic residues" evidence="7">
    <location>
        <begin position="159"/>
        <end position="168"/>
    </location>
</feature>
<proteinExistence type="predicted"/>
<sequence length="188" mass="21266">MAKKGKAARRNEVDEPEDRSLSNVPRAEKTDLTSAIIRATIKKNEDLLSNKMAKTKESKNKITKKENKLVTNMNKIKLEKALALTDRLEGKISKSKQRSRMVQTVRKSNWDMVNAEAKSELEQTLLNVTAAELPTNSSNEKDSSTNEDSTEKMEEDDFYSDKEEEKEQNPTVSKSKVNAFALLDEIEA</sequence>
<evidence type="ECO:0000256" key="5">
    <source>
        <dbReference type="ARBA" id="ARBA00022517"/>
    </source>
</evidence>
<keyword evidence="5" id="KW-0690">Ribosome biogenesis</keyword>
<reference evidence="8" key="2">
    <citation type="submission" date="2021-01" db="EMBL/GenBank/DDBJ databases">
        <authorList>
            <person name="Schikora-Tamarit M.A."/>
        </authorList>
    </citation>
    <scope>NUCLEOTIDE SEQUENCE</scope>
    <source>
        <strain evidence="8">CBS2887</strain>
    </source>
</reference>
<feature type="compositionally biased region" description="Basic and acidic residues" evidence="7">
    <location>
        <begin position="139"/>
        <end position="152"/>
    </location>
</feature>
<comment type="caution">
    <text evidence="8">The sequence shown here is derived from an EMBL/GenBank/DDBJ whole genome shotgun (WGS) entry which is preliminary data.</text>
</comment>
<dbReference type="GO" id="GO:0000055">
    <property type="term" value="P:ribosomal large subunit export from nucleus"/>
    <property type="evidence" value="ECO:0007669"/>
    <property type="project" value="TreeGrafter"/>
</dbReference>